<dbReference type="Pfam" id="PF00069">
    <property type="entry name" value="Pkinase"/>
    <property type="match status" value="1"/>
</dbReference>
<comment type="catalytic activity">
    <reaction evidence="8">
        <text>L-seryl-[protein] + ATP = O-phospho-L-seryl-[protein] + ADP + H(+)</text>
        <dbReference type="Rhea" id="RHEA:17989"/>
        <dbReference type="Rhea" id="RHEA-COMP:9863"/>
        <dbReference type="Rhea" id="RHEA-COMP:11604"/>
        <dbReference type="ChEBI" id="CHEBI:15378"/>
        <dbReference type="ChEBI" id="CHEBI:29999"/>
        <dbReference type="ChEBI" id="CHEBI:30616"/>
        <dbReference type="ChEBI" id="CHEBI:83421"/>
        <dbReference type="ChEBI" id="CHEBI:456216"/>
        <dbReference type="EC" id="2.7.11.1"/>
    </reaction>
</comment>
<dbReference type="InterPro" id="IPR008271">
    <property type="entry name" value="Ser/Thr_kinase_AS"/>
</dbReference>
<feature type="compositionally biased region" description="Low complexity" evidence="10">
    <location>
        <begin position="378"/>
        <end position="392"/>
    </location>
</feature>
<dbReference type="PROSITE" id="PS50011">
    <property type="entry name" value="PROTEIN_KINASE_DOM"/>
    <property type="match status" value="1"/>
</dbReference>
<feature type="compositionally biased region" description="Basic and acidic residues" evidence="10">
    <location>
        <begin position="324"/>
        <end position="333"/>
    </location>
</feature>
<name>A0A7S3TEQ2_EMIHU</name>
<evidence type="ECO:0000256" key="5">
    <source>
        <dbReference type="ARBA" id="ARBA00022777"/>
    </source>
</evidence>
<evidence type="ECO:0000256" key="8">
    <source>
        <dbReference type="ARBA" id="ARBA00048679"/>
    </source>
</evidence>
<feature type="compositionally biased region" description="Basic and acidic residues" evidence="10">
    <location>
        <begin position="457"/>
        <end position="467"/>
    </location>
</feature>
<feature type="compositionally biased region" description="Acidic residues" evidence="10">
    <location>
        <begin position="672"/>
        <end position="689"/>
    </location>
</feature>
<feature type="compositionally biased region" description="Low complexity" evidence="10">
    <location>
        <begin position="711"/>
        <end position="722"/>
    </location>
</feature>
<keyword evidence="3" id="KW-0808">Transferase</keyword>
<dbReference type="PROSITE" id="PS00108">
    <property type="entry name" value="PROTEIN_KINASE_ST"/>
    <property type="match status" value="1"/>
</dbReference>
<dbReference type="Gene3D" id="1.10.510.10">
    <property type="entry name" value="Transferase(Phosphotransferase) domain 1"/>
    <property type="match status" value="1"/>
</dbReference>
<feature type="compositionally biased region" description="Pro residues" evidence="10">
    <location>
        <begin position="549"/>
        <end position="575"/>
    </location>
</feature>
<feature type="coiled-coil region" evidence="9">
    <location>
        <begin position="750"/>
        <end position="787"/>
    </location>
</feature>
<dbReference type="AlphaFoldDB" id="A0A7S3TEQ2"/>
<evidence type="ECO:0000256" key="1">
    <source>
        <dbReference type="ARBA" id="ARBA00012513"/>
    </source>
</evidence>
<reference evidence="12" key="1">
    <citation type="submission" date="2021-01" db="EMBL/GenBank/DDBJ databases">
        <authorList>
            <person name="Corre E."/>
            <person name="Pelletier E."/>
            <person name="Niang G."/>
            <person name="Scheremetjew M."/>
            <person name="Finn R."/>
            <person name="Kale V."/>
            <person name="Holt S."/>
            <person name="Cochrane G."/>
            <person name="Meng A."/>
            <person name="Brown T."/>
            <person name="Cohen L."/>
        </authorList>
    </citation>
    <scope>NUCLEOTIDE SEQUENCE</scope>
    <source>
        <strain evidence="12">379</strain>
    </source>
</reference>
<evidence type="ECO:0000256" key="10">
    <source>
        <dbReference type="SAM" id="MobiDB-lite"/>
    </source>
</evidence>
<feature type="compositionally biased region" description="Polar residues" evidence="10">
    <location>
        <begin position="468"/>
        <end position="479"/>
    </location>
</feature>
<feature type="domain" description="Protein kinase" evidence="11">
    <location>
        <begin position="1"/>
        <end position="298"/>
    </location>
</feature>
<dbReference type="GO" id="GO:0004674">
    <property type="term" value="F:protein serine/threonine kinase activity"/>
    <property type="evidence" value="ECO:0007669"/>
    <property type="project" value="UniProtKB-KW"/>
</dbReference>
<keyword evidence="5" id="KW-0418">Kinase</keyword>
<evidence type="ECO:0000256" key="4">
    <source>
        <dbReference type="ARBA" id="ARBA00022741"/>
    </source>
</evidence>
<evidence type="ECO:0000256" key="7">
    <source>
        <dbReference type="ARBA" id="ARBA00047899"/>
    </source>
</evidence>
<comment type="catalytic activity">
    <reaction evidence="7">
        <text>L-threonyl-[protein] + ATP = O-phospho-L-threonyl-[protein] + ADP + H(+)</text>
        <dbReference type="Rhea" id="RHEA:46608"/>
        <dbReference type="Rhea" id="RHEA-COMP:11060"/>
        <dbReference type="Rhea" id="RHEA-COMP:11605"/>
        <dbReference type="ChEBI" id="CHEBI:15378"/>
        <dbReference type="ChEBI" id="CHEBI:30013"/>
        <dbReference type="ChEBI" id="CHEBI:30616"/>
        <dbReference type="ChEBI" id="CHEBI:61977"/>
        <dbReference type="ChEBI" id="CHEBI:456216"/>
        <dbReference type="EC" id="2.7.11.1"/>
    </reaction>
</comment>
<feature type="region of interest" description="Disordered" evidence="10">
    <location>
        <begin position="301"/>
        <end position="732"/>
    </location>
</feature>
<evidence type="ECO:0000256" key="2">
    <source>
        <dbReference type="ARBA" id="ARBA00022527"/>
    </source>
</evidence>
<dbReference type="InterPro" id="IPR000719">
    <property type="entry name" value="Prot_kinase_dom"/>
</dbReference>
<proteinExistence type="predicted"/>
<dbReference type="EC" id="2.7.11.1" evidence="1"/>
<dbReference type="CDD" id="cd08215">
    <property type="entry name" value="STKc_Nek"/>
    <property type="match status" value="1"/>
</dbReference>
<feature type="compositionally biased region" description="Polar residues" evidence="10">
    <location>
        <begin position="487"/>
        <end position="496"/>
    </location>
</feature>
<protein>
    <recommendedName>
        <fullName evidence="1">non-specific serine/threonine protein kinase</fullName>
        <ecNumber evidence="1">2.7.11.1</ecNumber>
    </recommendedName>
</protein>
<evidence type="ECO:0000256" key="6">
    <source>
        <dbReference type="ARBA" id="ARBA00022840"/>
    </source>
</evidence>
<keyword evidence="9" id="KW-0175">Coiled coil</keyword>
<dbReference type="GO" id="GO:0005524">
    <property type="term" value="F:ATP binding"/>
    <property type="evidence" value="ECO:0007669"/>
    <property type="project" value="UniProtKB-KW"/>
</dbReference>
<evidence type="ECO:0000259" key="11">
    <source>
        <dbReference type="PROSITE" id="PS50011"/>
    </source>
</evidence>
<evidence type="ECO:0000256" key="3">
    <source>
        <dbReference type="ARBA" id="ARBA00022679"/>
    </source>
</evidence>
<feature type="compositionally biased region" description="Gly residues" evidence="10">
    <location>
        <begin position="648"/>
        <end position="658"/>
    </location>
</feature>
<dbReference type="PANTHER" id="PTHR44899:SF3">
    <property type="entry name" value="SERINE_THREONINE-PROTEIN KINASE NEK1"/>
    <property type="match status" value="1"/>
</dbReference>
<evidence type="ECO:0000313" key="12">
    <source>
        <dbReference type="EMBL" id="CAE0582257.1"/>
    </source>
</evidence>
<dbReference type="SUPFAM" id="SSF56112">
    <property type="entry name" value="Protein kinase-like (PK-like)"/>
    <property type="match status" value="1"/>
</dbReference>
<feature type="compositionally biased region" description="Basic and acidic residues" evidence="10">
    <location>
        <begin position="696"/>
        <end position="710"/>
    </location>
</feature>
<dbReference type="InterPro" id="IPR051131">
    <property type="entry name" value="NEK_Ser/Thr_kinase_NIMA"/>
</dbReference>
<feature type="compositionally biased region" description="Low complexity" evidence="10">
    <location>
        <begin position="407"/>
        <end position="416"/>
    </location>
</feature>
<accession>A0A7S3TEQ2</accession>
<keyword evidence="6" id="KW-0067">ATP-binding</keyword>
<dbReference type="InterPro" id="IPR011009">
    <property type="entry name" value="Kinase-like_dom_sf"/>
</dbReference>
<evidence type="ECO:0000256" key="9">
    <source>
        <dbReference type="SAM" id="Coils"/>
    </source>
</evidence>
<dbReference type="EMBL" id="HBIR01047673">
    <property type="protein sequence ID" value="CAE0582257.1"/>
    <property type="molecule type" value="Transcribed_RNA"/>
</dbReference>
<dbReference type="SMART" id="SM00220">
    <property type="entry name" value="S_TKc"/>
    <property type="match status" value="1"/>
</dbReference>
<keyword evidence="2" id="KW-0723">Serine/threonine-protein kinase</keyword>
<gene>
    <name evidence="12" type="ORF">EHUX00137_LOCUS37240</name>
</gene>
<dbReference type="PANTHER" id="PTHR44899">
    <property type="entry name" value="CAMK FAMILY PROTEIN KINASE"/>
    <property type="match status" value="1"/>
</dbReference>
<keyword evidence="4" id="KW-0547">Nucleotide-binding</keyword>
<sequence>MAPCTCAASPTLTRTLEKLCCRTSPAHPHTAPSGWRRHLGPVSVDRCEEKGSGRPCVMKRMLLRSLSDKERQSALQEAELLKSLNHPNIVAYIDTLSSRTKLYLLMQYCDGGDLEHRLNQAREERVMLPDARLLDWFVQMALALQYLHSKRILHRDLKTANVFLTALGIVKLGDFGVSRVLSATTELAKTFVGTPYYLSPELLNNSPYGHASDVWALGVIFYEMCTLAHPYEAKTFPALAQKILYEHAPRIAPLRRSTAVAQLEELSAAMLTKDPLERPSLPELLEYDVVQARMQAFVEEAQIGVPPPANRAQHATKRSPIRPPAERQQDPRQARRAPLGNNAADAAAAPATGPERPQTSPAAARAQVRQPSHERPVRPATAHGPRARAAAPRMRRRATSGELPSQGLALPGTAAGAPPPHNPVAVVRSEAPCSGGAGGSSGEADLGLPHAMTPLERLAEIERRQRALQEQMSQLQQAKRTMELGISNGTVSSSQEAEARNPSQRPPLPPETSAGPFQYSQPSKRRQPPSLQPRSSQDPSPTSQVSISIPPPRPLPPPAAPPPAPQPPQPAPQSFPPHALHLASSQSTSPPLPTALRKPSRLRPTGDALPSPTPLASPVAEPVSRSLDEWNACFRGGVRKPPNVPSGLCGGACGGGGDPSPSLREASLASVEEYEDDFESDETEVEVQEDLAATEAIKEDSLCAPPRREPSLPSSRRASSEPGDVVTEDEEEAAQLGSGCFGSFAVGRSLRELEATVRQLRIEVAEKESAREELQAFSSTIKEVASRLSPVPLRRGSQALRSQSSVLLSPRHQAALEVGD</sequence>
<organism evidence="12">
    <name type="scientific">Emiliania huxleyi</name>
    <name type="common">Coccolithophore</name>
    <name type="synonym">Pontosphaera huxleyi</name>
    <dbReference type="NCBI Taxonomy" id="2903"/>
    <lineage>
        <taxon>Eukaryota</taxon>
        <taxon>Haptista</taxon>
        <taxon>Haptophyta</taxon>
        <taxon>Prymnesiophyceae</taxon>
        <taxon>Isochrysidales</taxon>
        <taxon>Noelaerhabdaceae</taxon>
        <taxon>Emiliania</taxon>
    </lineage>
</organism>
<feature type="compositionally biased region" description="Polar residues" evidence="10">
    <location>
        <begin position="532"/>
        <end position="547"/>
    </location>
</feature>